<dbReference type="InterPro" id="IPR026265">
    <property type="entry name" value="LptC"/>
</dbReference>
<dbReference type="Proteomes" id="UP000305881">
    <property type="component" value="Chromosome"/>
</dbReference>
<evidence type="ECO:0000313" key="6">
    <source>
        <dbReference type="EMBL" id="QCW81363.1"/>
    </source>
</evidence>
<accession>A0A4P9ULU2</accession>
<evidence type="ECO:0000256" key="5">
    <source>
        <dbReference type="ARBA" id="ARBA00023136"/>
    </source>
</evidence>
<sequence length="189" mass="21347">MPESNLRLYIYGVLLAIVSWWLSQLTAVDEEVIALEKSPHTVDYFSTGYVKWEMDVTGRLKSKLVADSLTHYNDDGTTHLQRPVMTIMNPDVPPWVIQSETGIVSSDRKLILMNGKAVVAREAGPGGRAMKINSSNLRVQPEINYAETDEWAELLSPPNRTEGIGMKLYYSTPIRIELFSKVRGKYETK</sequence>
<evidence type="ECO:0000256" key="2">
    <source>
        <dbReference type="ARBA" id="ARBA00022519"/>
    </source>
</evidence>
<keyword evidence="2" id="KW-0997">Cell inner membrane</keyword>
<dbReference type="Gene3D" id="2.60.450.10">
    <property type="entry name" value="Lipopolysaccharide (LPS) transport protein A like domain"/>
    <property type="match status" value="1"/>
</dbReference>
<dbReference type="NCBIfam" id="TIGR04409">
    <property type="entry name" value="LptC_YrbK"/>
    <property type="match status" value="1"/>
</dbReference>
<dbReference type="InterPro" id="IPR052363">
    <property type="entry name" value="LPS_export_LptC"/>
</dbReference>
<evidence type="ECO:0000256" key="4">
    <source>
        <dbReference type="ARBA" id="ARBA00022989"/>
    </source>
</evidence>
<dbReference type="RefSeq" id="WP_017840890.1">
    <property type="nucleotide sequence ID" value="NZ_CP035467.1"/>
</dbReference>
<dbReference type="EMBL" id="CP035467">
    <property type="protein sequence ID" value="QCW81363.1"/>
    <property type="molecule type" value="Genomic_DNA"/>
</dbReference>
<dbReference type="KEGG" id="mbur:EQU24_03175"/>
<dbReference type="GO" id="GO:0005886">
    <property type="term" value="C:plasma membrane"/>
    <property type="evidence" value="ECO:0007669"/>
    <property type="project" value="InterPro"/>
</dbReference>
<dbReference type="PANTHER" id="PTHR37481">
    <property type="entry name" value="LIPOPOLYSACCHARIDE EXPORT SYSTEM PROTEIN LPTC"/>
    <property type="match status" value="1"/>
</dbReference>
<evidence type="ECO:0000313" key="7">
    <source>
        <dbReference type="Proteomes" id="UP000305881"/>
    </source>
</evidence>
<dbReference type="STRING" id="675511.GCA_000341735_02372"/>
<dbReference type="GO" id="GO:0030288">
    <property type="term" value="C:outer membrane-bounded periplasmic space"/>
    <property type="evidence" value="ECO:0007669"/>
    <property type="project" value="TreeGrafter"/>
</dbReference>
<dbReference type="AlphaFoldDB" id="A0A4P9ULU2"/>
<keyword evidence="7" id="KW-1185">Reference proteome</keyword>
<dbReference type="PANTHER" id="PTHR37481:SF1">
    <property type="entry name" value="LIPOPOLYSACCHARIDE EXPORT SYSTEM PROTEIN LPTC"/>
    <property type="match status" value="1"/>
</dbReference>
<keyword evidence="3" id="KW-0812">Transmembrane</keyword>
<organism evidence="6 7">
    <name type="scientific">Methylotuvimicrobium buryatense</name>
    <name type="common">Methylomicrobium buryatense</name>
    <dbReference type="NCBI Taxonomy" id="95641"/>
    <lineage>
        <taxon>Bacteria</taxon>
        <taxon>Pseudomonadati</taxon>
        <taxon>Pseudomonadota</taxon>
        <taxon>Gammaproteobacteria</taxon>
        <taxon>Methylococcales</taxon>
        <taxon>Methylococcaceae</taxon>
        <taxon>Methylotuvimicrobium</taxon>
    </lineage>
</organism>
<name>A0A4P9ULU2_METBY</name>
<protein>
    <submittedName>
        <fullName evidence="6">LPS export ABC transporter periplasmic protein LptC</fullName>
    </submittedName>
</protein>
<keyword evidence="5" id="KW-0472">Membrane</keyword>
<dbReference type="OrthoDB" id="5973594at2"/>
<keyword evidence="1" id="KW-1003">Cell membrane</keyword>
<gene>
    <name evidence="6" type="primary">lptC</name>
    <name evidence="6" type="ORF">EQU24_03175</name>
</gene>
<dbReference type="Pfam" id="PF06835">
    <property type="entry name" value="LptC"/>
    <property type="match status" value="1"/>
</dbReference>
<dbReference type="GO" id="GO:0017089">
    <property type="term" value="F:glycolipid transfer activity"/>
    <property type="evidence" value="ECO:0007669"/>
    <property type="project" value="TreeGrafter"/>
</dbReference>
<keyword evidence="4" id="KW-1133">Transmembrane helix</keyword>
<evidence type="ECO:0000256" key="3">
    <source>
        <dbReference type="ARBA" id="ARBA00022692"/>
    </source>
</evidence>
<dbReference type="InterPro" id="IPR010664">
    <property type="entry name" value="LipoPS_assembly_LptC-rel"/>
</dbReference>
<proteinExistence type="predicted"/>
<reference evidence="7" key="1">
    <citation type="journal article" date="2019" name="J. Bacteriol.">
        <title>A Mutagenic Screen Identifies a TonB-Dependent Receptor Required for the Lanthanide Metal Switch in the Type I Methanotroph 'Methylotuvimicrobium buryatense' 5GB1C.</title>
        <authorList>
            <person name="Groom J.D."/>
            <person name="Ford S.M."/>
            <person name="Pesesky M.W."/>
            <person name="Lidstrom M.E."/>
        </authorList>
    </citation>
    <scope>NUCLEOTIDE SEQUENCE [LARGE SCALE GENOMIC DNA]</scope>
    <source>
        <strain evidence="7">5GB1C</strain>
    </source>
</reference>
<dbReference type="GO" id="GO:0015221">
    <property type="term" value="F:lipopolysaccharide transmembrane transporter activity"/>
    <property type="evidence" value="ECO:0007669"/>
    <property type="project" value="InterPro"/>
</dbReference>
<evidence type="ECO:0000256" key="1">
    <source>
        <dbReference type="ARBA" id="ARBA00022475"/>
    </source>
</evidence>